<dbReference type="SUPFAM" id="SSF52540">
    <property type="entry name" value="P-loop containing nucleoside triphosphate hydrolases"/>
    <property type="match status" value="2"/>
</dbReference>
<keyword evidence="9" id="KW-0378">Hydrolase</keyword>
<feature type="region of interest" description="Disordered" evidence="16">
    <location>
        <begin position="433"/>
        <end position="469"/>
    </location>
</feature>
<comment type="similarity">
    <text evidence="4">Belongs to the SMC family. RAD50 subfamily.</text>
</comment>
<dbReference type="OrthoDB" id="18797at2759"/>
<keyword evidence="19" id="KW-1185">Reference proteome</keyword>
<dbReference type="GO" id="GO:0006302">
    <property type="term" value="P:double-strand break repair"/>
    <property type="evidence" value="ECO:0007669"/>
    <property type="project" value="InterPro"/>
</dbReference>
<organism evidence="18 19">
    <name type="scientific">Actinomortierella ambigua</name>
    <dbReference type="NCBI Taxonomy" id="1343610"/>
    <lineage>
        <taxon>Eukaryota</taxon>
        <taxon>Fungi</taxon>
        <taxon>Fungi incertae sedis</taxon>
        <taxon>Mucoromycota</taxon>
        <taxon>Mortierellomycotina</taxon>
        <taxon>Mortierellomycetes</taxon>
        <taxon>Mortierellales</taxon>
        <taxon>Mortierellaceae</taxon>
        <taxon>Actinomortierella</taxon>
    </lineage>
</organism>
<dbReference type="InterPro" id="IPR004584">
    <property type="entry name" value="Rad50_eukaryotes"/>
</dbReference>
<keyword evidence="11 15" id="KW-0175">Coiled coil</keyword>
<dbReference type="InterPro" id="IPR027417">
    <property type="entry name" value="P-loop_NTPase"/>
</dbReference>
<dbReference type="GO" id="GO:0000794">
    <property type="term" value="C:condensed nuclear chromosome"/>
    <property type="evidence" value="ECO:0007669"/>
    <property type="project" value="TreeGrafter"/>
</dbReference>
<comment type="caution">
    <text evidence="18">The sequence shown here is derived from an EMBL/GenBank/DDBJ whole genome shotgun (WGS) entry which is preliminary data.</text>
</comment>
<dbReference type="GO" id="GO:0070192">
    <property type="term" value="P:chromosome organization involved in meiotic cell cycle"/>
    <property type="evidence" value="ECO:0007669"/>
    <property type="project" value="TreeGrafter"/>
</dbReference>
<evidence type="ECO:0000256" key="2">
    <source>
        <dbReference type="ARBA" id="ARBA00004123"/>
    </source>
</evidence>
<evidence type="ECO:0000256" key="5">
    <source>
        <dbReference type="ARBA" id="ARBA00017893"/>
    </source>
</evidence>
<dbReference type="Gene3D" id="3.40.50.300">
    <property type="entry name" value="P-loop containing nucleotide triphosphate hydrolases"/>
    <property type="match status" value="2"/>
</dbReference>
<feature type="coiled-coil region" evidence="15">
    <location>
        <begin position="204"/>
        <end position="335"/>
    </location>
</feature>
<comment type="subcellular location">
    <subcellularLocation>
        <location evidence="3">Chromosome</location>
    </subcellularLocation>
    <subcellularLocation>
        <location evidence="2">Nucleus</location>
    </subcellularLocation>
</comment>
<evidence type="ECO:0000256" key="10">
    <source>
        <dbReference type="ARBA" id="ARBA00022833"/>
    </source>
</evidence>
<evidence type="ECO:0000256" key="8">
    <source>
        <dbReference type="ARBA" id="ARBA00022763"/>
    </source>
</evidence>
<gene>
    <name evidence="18" type="primary">RAD50</name>
    <name evidence="18" type="ORF">DFQ27_004506</name>
</gene>
<evidence type="ECO:0000256" key="6">
    <source>
        <dbReference type="ARBA" id="ARBA00022454"/>
    </source>
</evidence>
<dbReference type="PANTHER" id="PTHR18867:SF12">
    <property type="entry name" value="DNA REPAIR PROTEIN RAD50"/>
    <property type="match status" value="1"/>
</dbReference>
<proteinExistence type="inferred from homology"/>
<evidence type="ECO:0000256" key="12">
    <source>
        <dbReference type="ARBA" id="ARBA00023204"/>
    </source>
</evidence>
<evidence type="ECO:0000256" key="15">
    <source>
        <dbReference type="SAM" id="Coils"/>
    </source>
</evidence>
<dbReference type="GO" id="GO:0046872">
    <property type="term" value="F:metal ion binding"/>
    <property type="evidence" value="ECO:0007669"/>
    <property type="project" value="UniProtKB-KW"/>
</dbReference>
<dbReference type="GO" id="GO:0016887">
    <property type="term" value="F:ATP hydrolysis activity"/>
    <property type="evidence" value="ECO:0007669"/>
    <property type="project" value="InterPro"/>
</dbReference>
<dbReference type="NCBIfam" id="TIGR00606">
    <property type="entry name" value="rad50"/>
    <property type="match status" value="1"/>
</dbReference>
<sequence length="1309" mass="149116">MSSIQSLLVRGVRSYDPDGTQTIDFLSPVTLVTGANGSGKSTIIEALRYATTGEWPPNSKNGASFVNDPKMSGSPSVKAQVKLQFQNVNQREMIVTRSVSVSTTKKGQSLKTLETVLAMHDAATGRQQSVSSKCAEIDAELPLNLGVSRAILDNVIFCHQEDSYWPMSEPAALKKKFDEIFASTKYTNVLENIRVYRKSQDTDIKLLNAEVEHIRQNKNKAERVRQAHATGIETIAKSEERIQVLDDELEQLASDISRLIAKTRELQVLETSLHSLTQEQKQVQASLREMEGTFTQYRETDTELQEMLFRHELSLKTADQERSKHEEKRSKAVANIRNLQSSVQDVLQDMGHLRALLETHRRKQTDRDLLIQQLASLYSFEGFQRGQMSGESCMATADVRRFLDRLELQIQQRQSQVDSIKADLRAREQKVRSELSDKKAKMDMASSVRARTVNAKTAAQTKLRQHKTELQRYQTTEADLEATQRMATEQESSLATLQASATLEDKEAQRWAKTAEVDRLENALARLSEESSAQIQHAGARARLSLLQTESAARRTRLLELQAQHQAALKALLKVSTVVDPTTVSAQLEPLVKSKEAAVRSSLAQVEKARQELAAVEAQLEGVRQSLARQRQFVQESKKTIEKECGSEPLPDVLAKAEAENAEIRAAAMDYKVLGTMYGKFLDFASQKHGCPLCKRGMDEQQEAQFTASLQRMMKRAQDEEEDEELIASEAKVKALQALRSTWDSVTRIEATEIVELEKQLESLTQKRQSVVDGMEVAEMEHASQSTELEDMRPLVQAAEEMANLAQENDQAASTIQQLEAELLCTGSTKSSEELQQEYEEVKTKIQTARGEVRQLTEEISSTQSEVQRREQALRSLRERKTQLENAMERKTQVEEQMKETEESIEQLEKETEEQKQEEERLQPEMERLKTLLLTMGNEGHAKEREAQQQVTDLQTNYERVNMYHNEIERVDTKNTQARLSKLEISTEETNEEIQVLTREVEAMDRHTQELGEKLADLKELQRNINDNLRYRRYKARIEELASQVASLQEKRAHESEQTYNRQLNRLNTKQSDLNAERAGLKGELRQLESQKRAYEHELETDYRDVGQKYLDSLIRLKTIEIANSDLEKYSKALQSAIVAYHTMKMEEINRLIKELWTNTYQGNDIDWIEIRSDQEGLRANQTYNYRVVMVQQGNALDMRGRCSAGQKVLASIIIRLALAESFSVSCGILALDEPTTNLDHANIKSLAVSLARIIDKHQRQANFQLLIITHDEDFLQMMNVSDYVDHFYRVSKDARQFSKIDKLPITAV</sequence>
<name>A0A9P6Q4U9_9FUNG</name>
<feature type="domain" description="Rad50/SbcC-type AAA" evidence="17">
    <location>
        <begin position="7"/>
        <end position="252"/>
    </location>
</feature>
<protein>
    <recommendedName>
        <fullName evidence="5">DNA repair protein RAD50</fullName>
    </recommendedName>
</protein>
<dbReference type="Proteomes" id="UP000807716">
    <property type="component" value="Unassembled WGS sequence"/>
</dbReference>
<evidence type="ECO:0000256" key="9">
    <source>
        <dbReference type="ARBA" id="ARBA00022801"/>
    </source>
</evidence>
<feature type="compositionally biased region" description="Basic and acidic residues" evidence="16">
    <location>
        <begin position="433"/>
        <end position="442"/>
    </location>
</feature>
<comment type="cofactor">
    <cofactor evidence="1">
        <name>Zn(2+)</name>
        <dbReference type="ChEBI" id="CHEBI:29105"/>
    </cofactor>
</comment>
<keyword evidence="12" id="KW-0234">DNA repair</keyword>
<dbReference type="GO" id="GO:0000722">
    <property type="term" value="P:telomere maintenance via recombination"/>
    <property type="evidence" value="ECO:0007669"/>
    <property type="project" value="TreeGrafter"/>
</dbReference>
<keyword evidence="13" id="KW-0539">Nucleus</keyword>
<evidence type="ECO:0000256" key="13">
    <source>
        <dbReference type="ARBA" id="ARBA00023242"/>
    </source>
</evidence>
<dbReference type="GO" id="GO:0003691">
    <property type="term" value="F:double-stranded telomeric DNA binding"/>
    <property type="evidence" value="ECO:0007669"/>
    <property type="project" value="TreeGrafter"/>
</dbReference>
<accession>A0A9P6Q4U9</accession>
<feature type="coiled-coil region" evidence="15">
    <location>
        <begin position="980"/>
        <end position="1105"/>
    </location>
</feature>
<evidence type="ECO:0000256" key="14">
    <source>
        <dbReference type="ARBA" id="ARBA00049360"/>
    </source>
</evidence>
<keyword evidence="6" id="KW-0158">Chromosome</keyword>
<dbReference type="FunFam" id="3.40.50.300:FF:000947">
    <property type="entry name" value="DNA repair protein RAD50"/>
    <property type="match status" value="1"/>
</dbReference>
<evidence type="ECO:0000259" key="17">
    <source>
        <dbReference type="Pfam" id="PF13476"/>
    </source>
</evidence>
<keyword evidence="8" id="KW-0227">DNA damage</keyword>
<dbReference type="FunFam" id="3.40.50.300:FF:001195">
    <property type="entry name" value="DNA repair protein rad50"/>
    <property type="match status" value="1"/>
</dbReference>
<dbReference type="EMBL" id="JAAAJB010000314">
    <property type="protein sequence ID" value="KAG0258673.1"/>
    <property type="molecule type" value="Genomic_DNA"/>
</dbReference>
<dbReference type="InterPro" id="IPR038729">
    <property type="entry name" value="Rad50/SbcC_AAA"/>
</dbReference>
<keyword evidence="10" id="KW-0862">Zinc</keyword>
<feature type="region of interest" description="Disordered" evidence="16">
    <location>
        <begin position="880"/>
        <end position="922"/>
    </location>
</feature>
<dbReference type="PANTHER" id="PTHR18867">
    <property type="entry name" value="RAD50"/>
    <property type="match status" value="1"/>
</dbReference>
<evidence type="ECO:0000256" key="16">
    <source>
        <dbReference type="SAM" id="MobiDB-lite"/>
    </source>
</evidence>
<dbReference type="GO" id="GO:0030870">
    <property type="term" value="C:Mre11 complex"/>
    <property type="evidence" value="ECO:0007669"/>
    <property type="project" value="InterPro"/>
</dbReference>
<evidence type="ECO:0000256" key="3">
    <source>
        <dbReference type="ARBA" id="ARBA00004286"/>
    </source>
</evidence>
<feature type="coiled-coil region" evidence="15">
    <location>
        <begin position="592"/>
        <end position="674"/>
    </location>
</feature>
<dbReference type="GO" id="GO:0051880">
    <property type="term" value="F:G-quadruplex DNA binding"/>
    <property type="evidence" value="ECO:0007669"/>
    <property type="project" value="TreeGrafter"/>
</dbReference>
<evidence type="ECO:0000313" key="18">
    <source>
        <dbReference type="EMBL" id="KAG0258673.1"/>
    </source>
</evidence>
<evidence type="ECO:0000256" key="1">
    <source>
        <dbReference type="ARBA" id="ARBA00001947"/>
    </source>
</evidence>
<dbReference type="Pfam" id="PF13476">
    <property type="entry name" value="AAA_23"/>
    <property type="match status" value="1"/>
</dbReference>
<dbReference type="GO" id="GO:0007004">
    <property type="term" value="P:telomere maintenance via telomerase"/>
    <property type="evidence" value="ECO:0007669"/>
    <property type="project" value="TreeGrafter"/>
</dbReference>
<dbReference type="GO" id="GO:0043047">
    <property type="term" value="F:single-stranded telomeric DNA binding"/>
    <property type="evidence" value="ECO:0007669"/>
    <property type="project" value="TreeGrafter"/>
</dbReference>
<evidence type="ECO:0000256" key="7">
    <source>
        <dbReference type="ARBA" id="ARBA00022723"/>
    </source>
</evidence>
<evidence type="ECO:0000256" key="4">
    <source>
        <dbReference type="ARBA" id="ARBA00009439"/>
    </source>
</evidence>
<comment type="catalytic activity">
    <reaction evidence="14">
        <text>ATP + H2O = ADP + phosphate + H(+)</text>
        <dbReference type="Rhea" id="RHEA:13065"/>
        <dbReference type="ChEBI" id="CHEBI:15377"/>
        <dbReference type="ChEBI" id="CHEBI:15378"/>
        <dbReference type="ChEBI" id="CHEBI:30616"/>
        <dbReference type="ChEBI" id="CHEBI:43474"/>
        <dbReference type="ChEBI" id="CHEBI:456216"/>
    </reaction>
</comment>
<evidence type="ECO:0000256" key="11">
    <source>
        <dbReference type="ARBA" id="ARBA00023054"/>
    </source>
</evidence>
<reference evidence="18" key="1">
    <citation type="journal article" date="2020" name="Fungal Divers.">
        <title>Resolving the Mortierellaceae phylogeny through synthesis of multi-gene phylogenetics and phylogenomics.</title>
        <authorList>
            <person name="Vandepol N."/>
            <person name="Liber J."/>
            <person name="Desiro A."/>
            <person name="Na H."/>
            <person name="Kennedy M."/>
            <person name="Barry K."/>
            <person name="Grigoriev I.V."/>
            <person name="Miller A.N."/>
            <person name="O'Donnell K."/>
            <person name="Stajich J.E."/>
            <person name="Bonito G."/>
        </authorList>
    </citation>
    <scope>NUCLEOTIDE SEQUENCE</scope>
    <source>
        <strain evidence="18">BC1065</strain>
    </source>
</reference>
<keyword evidence="7" id="KW-0479">Metal-binding</keyword>
<evidence type="ECO:0000313" key="19">
    <source>
        <dbReference type="Proteomes" id="UP000807716"/>
    </source>
</evidence>